<dbReference type="AlphaFoldDB" id="A0A6A6SF95"/>
<feature type="compositionally biased region" description="Polar residues" evidence="16">
    <location>
        <begin position="103"/>
        <end position="135"/>
    </location>
</feature>
<feature type="compositionally biased region" description="Low complexity" evidence="16">
    <location>
        <begin position="69"/>
        <end position="96"/>
    </location>
</feature>
<dbReference type="PANTHER" id="PTHR16631:SF17">
    <property type="entry name" value="GLUCAN ENDO-1,3-BETA-GLUCOSIDASE BTGC"/>
    <property type="match status" value="1"/>
</dbReference>
<dbReference type="SUPFAM" id="SSF51445">
    <property type="entry name" value="(Trans)glycosidases"/>
    <property type="match status" value="1"/>
</dbReference>
<dbReference type="GO" id="GO:0009277">
    <property type="term" value="C:fungal-type cell wall"/>
    <property type="evidence" value="ECO:0007669"/>
    <property type="project" value="TreeGrafter"/>
</dbReference>
<keyword evidence="7" id="KW-0735">Signal-anchor</keyword>
<keyword evidence="6 18" id="KW-0378">Hydrolase</keyword>
<feature type="compositionally biased region" description="Polar residues" evidence="16">
    <location>
        <begin position="41"/>
        <end position="54"/>
    </location>
</feature>
<keyword evidence="8 17" id="KW-0472">Membrane</keyword>
<comment type="catalytic activity">
    <reaction evidence="1">
        <text>Hydrolysis of (1-&gt;3)-beta-D-glucosidic linkages in (1-&gt;3)-beta-D-glucans.</text>
        <dbReference type="EC" id="3.2.1.39"/>
    </reaction>
</comment>
<keyword evidence="12" id="KW-0624">Polysaccharide degradation</keyword>
<evidence type="ECO:0000256" key="17">
    <source>
        <dbReference type="SAM" id="Phobius"/>
    </source>
</evidence>
<dbReference type="GO" id="GO:0071555">
    <property type="term" value="P:cell wall organization"/>
    <property type="evidence" value="ECO:0007669"/>
    <property type="project" value="UniProtKB-KW"/>
</dbReference>
<keyword evidence="10" id="KW-0119">Carbohydrate metabolism</keyword>
<dbReference type="GO" id="GO:0009986">
    <property type="term" value="C:cell surface"/>
    <property type="evidence" value="ECO:0007669"/>
    <property type="project" value="TreeGrafter"/>
</dbReference>
<feature type="transmembrane region" description="Helical" evidence="17">
    <location>
        <begin position="251"/>
        <end position="276"/>
    </location>
</feature>
<sequence>MAYRNAQSPYEGHGEVPPVEGSFGSLDSQIPPPPPPHRSPIGTQHADSISQMQGQPPYGQDPNNYSNYLPPGGASGAPLGIPQDRTPFSDSYSYDSPTPPRPTHSNGSLAPSSGTDMWSNNSSQQSMPLSSGNQYAYSDSPYNRYSSSNLNLAPQMGHINPNEVADDDDWGMAPVPAQQKRKSFVPFSSGSRDGAAGTGAAAAAGGAAGAGVLAAGATQNGSGSYNAVPTADGTQEKSEWLDRQNHGKKRLMWIVSSVIAVVVVGAIVGGILGSVLHKSGGGSKNNASDVAADNKDDLTIKSAEITKLMNNKDLHKVFPGMDYTPLNAQYPDCMHMPPSQNNITRDMAVMSQLTNAVRLYGTDCNQTAMVLHSIEALELQDMKVWLGVWLGNNQTTNDRQVAQMWDIIDNEIADKNSLDRFKGVIVGNEVLYRKDLNETALLEYITDIKSNLTKHGHELPIATSDLGDNWTAEMAKQVNVVMSNVHPFFAGVEAKQAASWTWTFWTTHDVQLTTSNASISQVISEVGWPSGGGNDCGDSDCTSSTQGSIAGIDEMNTFMGDWVCQSLTNKTEYFWFSAFDEPWKIMYNEKGKEWEDKWGLMDVNRNLKSGVTIPDCDGKTVSS</sequence>
<evidence type="ECO:0000256" key="6">
    <source>
        <dbReference type="ARBA" id="ARBA00022801"/>
    </source>
</evidence>
<evidence type="ECO:0000256" key="3">
    <source>
        <dbReference type="ARBA" id="ARBA00008773"/>
    </source>
</evidence>
<evidence type="ECO:0000256" key="10">
    <source>
        <dbReference type="ARBA" id="ARBA00023277"/>
    </source>
</evidence>
<proteinExistence type="inferred from homology"/>
<evidence type="ECO:0000256" key="16">
    <source>
        <dbReference type="SAM" id="MobiDB-lite"/>
    </source>
</evidence>
<gene>
    <name evidence="18" type="ORF">P280DRAFT_13023</name>
</gene>
<dbReference type="InterPro" id="IPR017853">
    <property type="entry name" value="GH"/>
</dbReference>
<dbReference type="GO" id="GO:0042973">
    <property type="term" value="F:glucan endo-1,3-beta-D-glucosidase activity"/>
    <property type="evidence" value="ECO:0007669"/>
    <property type="project" value="UniProtKB-EC"/>
</dbReference>
<keyword evidence="5" id="KW-1003">Cell membrane</keyword>
<evidence type="ECO:0000313" key="19">
    <source>
        <dbReference type="Proteomes" id="UP000799753"/>
    </source>
</evidence>
<dbReference type="GO" id="GO:0005886">
    <property type="term" value="C:plasma membrane"/>
    <property type="evidence" value="ECO:0007669"/>
    <property type="project" value="UniProtKB-SubCell"/>
</dbReference>
<evidence type="ECO:0000256" key="1">
    <source>
        <dbReference type="ARBA" id="ARBA00000382"/>
    </source>
</evidence>
<keyword evidence="19" id="KW-1185">Reference proteome</keyword>
<organism evidence="18 19">
    <name type="scientific">Massarina eburnea CBS 473.64</name>
    <dbReference type="NCBI Taxonomy" id="1395130"/>
    <lineage>
        <taxon>Eukaryota</taxon>
        <taxon>Fungi</taxon>
        <taxon>Dikarya</taxon>
        <taxon>Ascomycota</taxon>
        <taxon>Pezizomycotina</taxon>
        <taxon>Dothideomycetes</taxon>
        <taxon>Pleosporomycetidae</taxon>
        <taxon>Pleosporales</taxon>
        <taxon>Massarineae</taxon>
        <taxon>Massarinaceae</taxon>
        <taxon>Massarina</taxon>
    </lineage>
</organism>
<dbReference type="PANTHER" id="PTHR16631">
    <property type="entry name" value="GLUCAN 1,3-BETA-GLUCOSIDASE"/>
    <property type="match status" value="1"/>
</dbReference>
<evidence type="ECO:0000256" key="5">
    <source>
        <dbReference type="ARBA" id="ARBA00022475"/>
    </source>
</evidence>
<evidence type="ECO:0000256" key="13">
    <source>
        <dbReference type="ARBA" id="ARBA00037649"/>
    </source>
</evidence>
<evidence type="ECO:0000256" key="14">
    <source>
        <dbReference type="ARBA" id="ARBA00042373"/>
    </source>
</evidence>
<evidence type="ECO:0000256" key="12">
    <source>
        <dbReference type="ARBA" id="ARBA00023326"/>
    </source>
</evidence>
<feature type="region of interest" description="Disordered" evidence="16">
    <location>
        <begin position="1"/>
        <end position="135"/>
    </location>
</feature>
<evidence type="ECO:0000256" key="9">
    <source>
        <dbReference type="ARBA" id="ARBA00023180"/>
    </source>
</evidence>
<evidence type="ECO:0000256" key="4">
    <source>
        <dbReference type="ARBA" id="ARBA00012780"/>
    </source>
</evidence>
<dbReference type="InterPro" id="IPR050732">
    <property type="entry name" value="Beta-glucan_modifiers"/>
</dbReference>
<dbReference type="Gene3D" id="3.20.20.80">
    <property type="entry name" value="Glycosidases"/>
    <property type="match status" value="2"/>
</dbReference>
<comment type="similarity">
    <text evidence="3">Belongs to the glycosyl hydrolase 17 family.</text>
</comment>
<dbReference type="EMBL" id="MU006776">
    <property type="protein sequence ID" value="KAF2646516.1"/>
    <property type="molecule type" value="Genomic_DNA"/>
</dbReference>
<evidence type="ECO:0000256" key="8">
    <source>
        <dbReference type="ARBA" id="ARBA00023136"/>
    </source>
</evidence>
<accession>A0A6A6SF95</accession>
<dbReference type="GO" id="GO:0005576">
    <property type="term" value="C:extracellular region"/>
    <property type="evidence" value="ECO:0007669"/>
    <property type="project" value="TreeGrafter"/>
</dbReference>
<comment type="function">
    <text evidence="13">Glucanases play a role in cell expansion during growth, in cell-cell fusion during mating, and in spore release during sporulation. This enzyme may be involved in beta-glucan degradation. Active on laminarin and lichenan.</text>
</comment>
<protein>
    <recommendedName>
        <fullName evidence="4">glucan endo-1,3-beta-D-glucosidase</fullName>
        <ecNumber evidence="4">3.2.1.39</ecNumber>
    </recommendedName>
    <alternativeName>
        <fullName evidence="15">Endo-1,3-beta-glucanase btgC</fullName>
    </alternativeName>
    <alternativeName>
        <fullName evidence="14">Laminarinase btgC</fullName>
    </alternativeName>
</protein>
<keyword evidence="17" id="KW-1133">Transmembrane helix</keyword>
<dbReference type="FunFam" id="3.20.20.80:FF:000151">
    <property type="entry name" value="Glucan endo-1,3-beta-glucosidase btgC"/>
    <property type="match status" value="1"/>
</dbReference>
<dbReference type="EC" id="3.2.1.39" evidence="4"/>
<dbReference type="OrthoDB" id="68336at2759"/>
<keyword evidence="17" id="KW-0812">Transmembrane</keyword>
<name>A0A6A6SF95_9PLEO</name>
<evidence type="ECO:0000256" key="2">
    <source>
        <dbReference type="ARBA" id="ARBA00004401"/>
    </source>
</evidence>
<keyword evidence="11" id="KW-0961">Cell wall biogenesis/degradation</keyword>
<comment type="subcellular location">
    <subcellularLocation>
        <location evidence="2">Cell membrane</location>
        <topology evidence="2">Single-pass type II membrane protein</topology>
    </subcellularLocation>
</comment>
<keyword evidence="9" id="KW-0325">Glycoprotein</keyword>
<reference evidence="18" key="1">
    <citation type="journal article" date="2020" name="Stud. Mycol.">
        <title>101 Dothideomycetes genomes: a test case for predicting lifestyles and emergence of pathogens.</title>
        <authorList>
            <person name="Haridas S."/>
            <person name="Albert R."/>
            <person name="Binder M."/>
            <person name="Bloem J."/>
            <person name="Labutti K."/>
            <person name="Salamov A."/>
            <person name="Andreopoulos B."/>
            <person name="Baker S."/>
            <person name="Barry K."/>
            <person name="Bills G."/>
            <person name="Bluhm B."/>
            <person name="Cannon C."/>
            <person name="Castanera R."/>
            <person name="Culley D."/>
            <person name="Daum C."/>
            <person name="Ezra D."/>
            <person name="Gonzalez J."/>
            <person name="Henrissat B."/>
            <person name="Kuo A."/>
            <person name="Liang C."/>
            <person name="Lipzen A."/>
            <person name="Lutzoni F."/>
            <person name="Magnuson J."/>
            <person name="Mondo S."/>
            <person name="Nolan M."/>
            <person name="Ohm R."/>
            <person name="Pangilinan J."/>
            <person name="Park H.-J."/>
            <person name="Ramirez L."/>
            <person name="Alfaro M."/>
            <person name="Sun H."/>
            <person name="Tritt A."/>
            <person name="Yoshinaga Y."/>
            <person name="Zwiers L.-H."/>
            <person name="Turgeon B."/>
            <person name="Goodwin S."/>
            <person name="Spatafora J."/>
            <person name="Crous P."/>
            <person name="Grigoriev I."/>
        </authorList>
    </citation>
    <scope>NUCLEOTIDE SEQUENCE</scope>
    <source>
        <strain evidence="18">CBS 473.64</strain>
    </source>
</reference>
<evidence type="ECO:0000256" key="15">
    <source>
        <dbReference type="ARBA" id="ARBA00043078"/>
    </source>
</evidence>
<dbReference type="Proteomes" id="UP000799753">
    <property type="component" value="Unassembled WGS sequence"/>
</dbReference>
<dbReference type="GO" id="GO:0000272">
    <property type="term" value="P:polysaccharide catabolic process"/>
    <property type="evidence" value="ECO:0007669"/>
    <property type="project" value="UniProtKB-KW"/>
</dbReference>
<evidence type="ECO:0000256" key="7">
    <source>
        <dbReference type="ARBA" id="ARBA00022968"/>
    </source>
</evidence>
<evidence type="ECO:0000313" key="18">
    <source>
        <dbReference type="EMBL" id="KAF2646516.1"/>
    </source>
</evidence>
<evidence type="ECO:0000256" key="11">
    <source>
        <dbReference type="ARBA" id="ARBA00023316"/>
    </source>
</evidence>